<sequence>MIAIKEKLQFVSFVTIVTKYTDCNFIFCLHVVKIIT</sequence>
<dbReference type="Proteomes" id="UP000198970">
    <property type="component" value="Chromosome I"/>
</dbReference>
<proteinExistence type="predicted"/>
<protein>
    <submittedName>
        <fullName evidence="1">Uncharacterized protein</fullName>
    </submittedName>
</protein>
<gene>
    <name evidence="1" type="ORF">SAMN02745906_1907</name>
</gene>
<keyword evidence="2" id="KW-1185">Reference proteome</keyword>
<organism evidence="1 2">
    <name type="scientific">Lacrimispora sphenoides JCM 1415</name>
    <dbReference type="NCBI Taxonomy" id="1297793"/>
    <lineage>
        <taxon>Bacteria</taxon>
        <taxon>Bacillati</taxon>
        <taxon>Bacillota</taxon>
        <taxon>Clostridia</taxon>
        <taxon>Lachnospirales</taxon>
        <taxon>Lachnospiraceae</taxon>
        <taxon>Lacrimispora</taxon>
    </lineage>
</organism>
<evidence type="ECO:0000313" key="2">
    <source>
        <dbReference type="Proteomes" id="UP000198970"/>
    </source>
</evidence>
<accession>A0ABY1C7Z7</accession>
<reference evidence="1 2" key="1">
    <citation type="submission" date="2016-10" db="EMBL/GenBank/DDBJ databases">
        <authorList>
            <person name="Varghese N."/>
            <person name="Submissions S."/>
        </authorList>
    </citation>
    <scope>NUCLEOTIDE SEQUENCE [LARGE SCALE GENOMIC DNA]</scope>
    <source>
        <strain evidence="1 2">ATCC 19403</strain>
    </source>
</reference>
<dbReference type="EMBL" id="LT630003">
    <property type="protein sequence ID" value="SET78754.1"/>
    <property type="molecule type" value="Genomic_DNA"/>
</dbReference>
<evidence type="ECO:0000313" key="1">
    <source>
        <dbReference type="EMBL" id="SET78754.1"/>
    </source>
</evidence>
<name>A0ABY1C7Z7_9FIRM</name>